<dbReference type="Proteomes" id="UP000886891">
    <property type="component" value="Unassembled WGS sequence"/>
</dbReference>
<protein>
    <submittedName>
        <fullName evidence="1">Uncharacterized protein</fullName>
    </submittedName>
</protein>
<sequence>MKKRKSSGYEAPPAYERELPVRPVVVPKAPSASWQKIPNRGPIPVARPAEFIQLTPIVQPIPLVPYSTQTQPLAMYDDPAYDDYGIYDDNY</sequence>
<reference evidence="1" key="2">
    <citation type="journal article" date="2021" name="PeerJ">
        <title>Extensive microbial diversity within the chicken gut microbiome revealed by metagenomics and culture.</title>
        <authorList>
            <person name="Gilroy R."/>
            <person name="Ravi A."/>
            <person name="Getino M."/>
            <person name="Pursley I."/>
            <person name="Horton D.L."/>
            <person name="Alikhan N.F."/>
            <person name="Baker D."/>
            <person name="Gharbi K."/>
            <person name="Hall N."/>
            <person name="Watson M."/>
            <person name="Adriaenssens E.M."/>
            <person name="Foster-Nyarko E."/>
            <person name="Jarju S."/>
            <person name="Secka A."/>
            <person name="Antonio M."/>
            <person name="Oren A."/>
            <person name="Chaudhuri R.R."/>
            <person name="La Ragione R."/>
            <person name="Hildebrand F."/>
            <person name="Pallen M.J."/>
        </authorList>
    </citation>
    <scope>NUCLEOTIDE SEQUENCE</scope>
    <source>
        <strain evidence="1">23406</strain>
    </source>
</reference>
<evidence type="ECO:0000313" key="1">
    <source>
        <dbReference type="EMBL" id="HIV00922.1"/>
    </source>
</evidence>
<proteinExistence type="predicted"/>
<gene>
    <name evidence="1" type="ORF">IAB14_07415</name>
</gene>
<dbReference type="EMBL" id="DVOH01000059">
    <property type="protein sequence ID" value="HIV00922.1"/>
    <property type="molecule type" value="Genomic_DNA"/>
</dbReference>
<dbReference type="AlphaFoldDB" id="A0A9D1NE40"/>
<reference evidence="1" key="1">
    <citation type="submission" date="2020-10" db="EMBL/GenBank/DDBJ databases">
        <authorList>
            <person name="Gilroy R."/>
        </authorList>
    </citation>
    <scope>NUCLEOTIDE SEQUENCE</scope>
    <source>
        <strain evidence="1">23406</strain>
    </source>
</reference>
<evidence type="ECO:0000313" key="2">
    <source>
        <dbReference type="Proteomes" id="UP000886891"/>
    </source>
</evidence>
<comment type="caution">
    <text evidence="1">The sequence shown here is derived from an EMBL/GenBank/DDBJ whole genome shotgun (WGS) entry which is preliminary data.</text>
</comment>
<organism evidence="1 2">
    <name type="scientific">Candidatus Stercoripulliclostridium merdipullorum</name>
    <dbReference type="NCBI Taxonomy" id="2840952"/>
    <lineage>
        <taxon>Bacteria</taxon>
        <taxon>Bacillati</taxon>
        <taxon>Bacillota</taxon>
        <taxon>Clostridia</taxon>
        <taxon>Eubacteriales</taxon>
        <taxon>Candidatus Stercoripulliclostridium</taxon>
    </lineage>
</organism>
<name>A0A9D1NE40_9FIRM</name>
<accession>A0A9D1NE40</accession>